<dbReference type="InterPro" id="IPR046960">
    <property type="entry name" value="PPR_At4g14850-like_plant"/>
</dbReference>
<dbReference type="InterPro" id="IPR002885">
    <property type="entry name" value="PPR_rpt"/>
</dbReference>
<feature type="repeat" description="PPR" evidence="2">
    <location>
        <begin position="203"/>
        <end position="237"/>
    </location>
</feature>
<accession>A0ABD3AMJ4</accession>
<evidence type="ECO:0000313" key="3">
    <source>
        <dbReference type="EMBL" id="KAL3532391.1"/>
    </source>
</evidence>
<organism evidence="3 4">
    <name type="scientific">Cinchona calisaya</name>
    <dbReference type="NCBI Taxonomy" id="153742"/>
    <lineage>
        <taxon>Eukaryota</taxon>
        <taxon>Viridiplantae</taxon>
        <taxon>Streptophyta</taxon>
        <taxon>Embryophyta</taxon>
        <taxon>Tracheophyta</taxon>
        <taxon>Spermatophyta</taxon>
        <taxon>Magnoliopsida</taxon>
        <taxon>eudicotyledons</taxon>
        <taxon>Gunneridae</taxon>
        <taxon>Pentapetalae</taxon>
        <taxon>asterids</taxon>
        <taxon>lamiids</taxon>
        <taxon>Gentianales</taxon>
        <taxon>Rubiaceae</taxon>
        <taxon>Cinchonoideae</taxon>
        <taxon>Cinchoneae</taxon>
        <taxon>Cinchona</taxon>
    </lineage>
</organism>
<protein>
    <recommendedName>
        <fullName evidence="5">Pentatricopeptide repeat-containing protein</fullName>
    </recommendedName>
</protein>
<dbReference type="Gene3D" id="1.25.40.10">
    <property type="entry name" value="Tetratricopeptide repeat domain"/>
    <property type="match status" value="4"/>
</dbReference>
<dbReference type="PANTHER" id="PTHR47926:SF489">
    <property type="entry name" value="PENTATRICOPEPTIDE REPEAT-CONTAINING PROTEIN"/>
    <property type="match status" value="1"/>
</dbReference>
<feature type="repeat" description="PPR" evidence="2">
    <location>
        <begin position="26"/>
        <end position="60"/>
    </location>
</feature>
<dbReference type="AlphaFoldDB" id="A0ABD3AMJ4"/>
<dbReference type="InterPro" id="IPR011990">
    <property type="entry name" value="TPR-like_helical_dom_sf"/>
</dbReference>
<sequence>MAFAAGPFAGNLNHVQTIFHRIENPTVFIYNVTIKAYTKSGNFRKALFLFDQLRVHGLWLDNYTYSFVFKTIGELKLLKEGEKIHGFVLKSGDGFDCYVCNSTMDLYGVVGYPDSLRKLFDEMPQRDLVSWNVLICGFVRFNRFEDAVGVYRRMKEEGNVKPDEATVELKLTVIIGNALLDMYSKCGCLTTAGQIFDTMPNRNVICWTSMVSGYVSSGQLDEARELFQRSPVRDLVPWTAMINGYVQFNRVDELGALEQGEWIHAYIEENRISVDAVVGTALIEKYAKCGCVGKSLEIFNGLKEKDIASWTAIICALAMNGKSSKALELFSGMKQSGIKPDDITFIGVLNACSHGALVEEGRQYFDSMTKVHQIESKLEHYGCLIDLFGRAGLLREAQELIA</sequence>
<evidence type="ECO:0000256" key="2">
    <source>
        <dbReference type="PROSITE-ProRule" id="PRU00708"/>
    </source>
</evidence>
<comment type="caution">
    <text evidence="3">The sequence shown here is derived from an EMBL/GenBank/DDBJ whole genome shotgun (WGS) entry which is preliminary data.</text>
</comment>
<evidence type="ECO:0008006" key="5">
    <source>
        <dbReference type="Google" id="ProtNLM"/>
    </source>
</evidence>
<evidence type="ECO:0000313" key="4">
    <source>
        <dbReference type="Proteomes" id="UP001630127"/>
    </source>
</evidence>
<dbReference type="Proteomes" id="UP001630127">
    <property type="component" value="Unassembled WGS sequence"/>
</dbReference>
<name>A0ABD3AMJ4_9GENT</name>
<evidence type="ECO:0000256" key="1">
    <source>
        <dbReference type="ARBA" id="ARBA00022737"/>
    </source>
</evidence>
<dbReference type="FunFam" id="1.25.40.10:FF:000242">
    <property type="entry name" value="Pentatricopeptide repeat-containing protein"/>
    <property type="match status" value="1"/>
</dbReference>
<dbReference type="Pfam" id="PF13041">
    <property type="entry name" value="PPR_2"/>
    <property type="match status" value="3"/>
</dbReference>
<proteinExistence type="predicted"/>
<dbReference type="EMBL" id="JBJUIK010000003">
    <property type="protein sequence ID" value="KAL3532391.1"/>
    <property type="molecule type" value="Genomic_DNA"/>
</dbReference>
<gene>
    <name evidence="3" type="ORF">ACH5RR_005912</name>
</gene>
<keyword evidence="4" id="KW-1185">Reference proteome</keyword>
<dbReference type="NCBIfam" id="TIGR00756">
    <property type="entry name" value="PPR"/>
    <property type="match status" value="4"/>
</dbReference>
<feature type="repeat" description="PPR" evidence="2">
    <location>
        <begin position="127"/>
        <end position="161"/>
    </location>
</feature>
<reference evidence="3 4" key="1">
    <citation type="submission" date="2024-11" db="EMBL/GenBank/DDBJ databases">
        <title>A near-complete genome assembly of Cinchona calisaya.</title>
        <authorList>
            <person name="Lian D.C."/>
            <person name="Zhao X.W."/>
            <person name="Wei L."/>
        </authorList>
    </citation>
    <scope>NUCLEOTIDE SEQUENCE [LARGE SCALE GENOMIC DNA]</scope>
    <source>
        <tissue evidence="3">Nenye</tissue>
    </source>
</reference>
<keyword evidence="1" id="KW-0677">Repeat</keyword>
<dbReference type="PROSITE" id="PS51375">
    <property type="entry name" value="PPR"/>
    <property type="match status" value="4"/>
</dbReference>
<dbReference type="Pfam" id="PF01535">
    <property type="entry name" value="PPR"/>
    <property type="match status" value="4"/>
</dbReference>
<feature type="repeat" description="PPR" evidence="2">
    <location>
        <begin position="306"/>
        <end position="340"/>
    </location>
</feature>
<dbReference type="PANTHER" id="PTHR47926">
    <property type="entry name" value="PENTATRICOPEPTIDE REPEAT-CONTAINING PROTEIN"/>
    <property type="match status" value="1"/>
</dbReference>